<evidence type="ECO:0000259" key="2">
    <source>
        <dbReference type="Pfam" id="PF00326"/>
    </source>
</evidence>
<feature type="domain" description="Peptidase S9 prolyl oligopeptidase catalytic" evidence="2">
    <location>
        <begin position="627"/>
        <end position="832"/>
    </location>
</feature>
<keyword evidence="1 3" id="KW-0378">Hydrolase</keyword>
<evidence type="ECO:0000313" key="3">
    <source>
        <dbReference type="EMBL" id="SCM59123.1"/>
    </source>
</evidence>
<dbReference type="PANTHER" id="PTHR42776:SF27">
    <property type="entry name" value="DIPEPTIDYL PEPTIDASE FAMILY MEMBER 6"/>
    <property type="match status" value="1"/>
</dbReference>
<keyword evidence="4" id="KW-1185">Reference proteome</keyword>
<dbReference type="SUPFAM" id="SSF82171">
    <property type="entry name" value="DPP6 N-terminal domain-like"/>
    <property type="match status" value="1"/>
</dbReference>
<dbReference type="InterPro" id="IPR029058">
    <property type="entry name" value="AB_hydrolase_fold"/>
</dbReference>
<evidence type="ECO:0000313" key="4">
    <source>
        <dbReference type="Proteomes" id="UP000178485"/>
    </source>
</evidence>
<dbReference type="Gene3D" id="2.120.10.30">
    <property type="entry name" value="TolB, C-terminal domain"/>
    <property type="match status" value="1"/>
</dbReference>
<dbReference type="RefSeq" id="WP_071138339.1">
    <property type="nucleotide sequence ID" value="NZ_DUQN01000013.1"/>
</dbReference>
<dbReference type="EMBL" id="LT608328">
    <property type="protein sequence ID" value="SCM59123.1"/>
    <property type="molecule type" value="Genomic_DNA"/>
</dbReference>
<dbReference type="GO" id="GO:0006508">
    <property type="term" value="P:proteolysis"/>
    <property type="evidence" value="ECO:0007669"/>
    <property type="project" value="InterPro"/>
</dbReference>
<dbReference type="GO" id="GO:0004252">
    <property type="term" value="F:serine-type endopeptidase activity"/>
    <property type="evidence" value="ECO:0007669"/>
    <property type="project" value="TreeGrafter"/>
</dbReference>
<dbReference type="PANTHER" id="PTHR42776">
    <property type="entry name" value="SERINE PEPTIDASE S9 FAMILY MEMBER"/>
    <property type="match status" value="1"/>
</dbReference>
<dbReference type="KEGG" id="pmuc:ING2E5A_2315"/>
<dbReference type="AlphaFoldDB" id="A0A1G4G9A4"/>
<dbReference type="InterPro" id="IPR011042">
    <property type="entry name" value="6-blade_b-propeller_TolB-like"/>
</dbReference>
<dbReference type="InterPro" id="IPR001375">
    <property type="entry name" value="Peptidase_S9_cat"/>
</dbReference>
<name>A0A1G4G9A4_9BACT</name>
<gene>
    <name evidence="3" type="primary">yuxL</name>
    <name evidence="3" type="ORF">ING2E5A_2315</name>
</gene>
<dbReference type="Pfam" id="PF00326">
    <property type="entry name" value="Peptidase_S9"/>
    <property type="match status" value="1"/>
</dbReference>
<accession>A0A1G4G9A4</accession>
<dbReference type="EC" id="3.4.21.-" evidence="3"/>
<sequence>MRHNILLIALGMLLPLSAQQKYMPAGIRSFAPVTVYQPVLLDSTDLKASKFSDETLLSYFVSFPAHERFTTELKPDTAGFFHLPKPDKGYTLQLLSFFVNGNRYGKGKLTITSPNLLELYVNDVKRATKTTANDSLHHSGSVDATLNGFTNNARVIIKLLASAESKAGPAVKIELKPEQEDSLLQFTFNNTDKRRITINDILEGKRINGSSISPSGRFLLLNLRETMKGGENRDYIEIYDTKQKRTLLSEIANRSQLGWMPKSDQLYYVSDNSDGRTIYLLDPLTSETKVMAERLPKERFHIAPDEKSMFYSSRETLSVTTPSGLRRMIGIDDRQTGYRDRTYIYRYFFETGVVQQITFGRQSASLNDITDDVRYLLFSTSEEDLSQRPFRKSSLYMLDLATMTVDTIWKDQAYTYSAQFSPDGKKLLIHGAPEAFNGIGLNIDEGQIANSYDTQSFIMDLATRKVDPVTKYFNPSITAQEWNPGDNFIYYRVEEADRVNVYRYMPDRRKFEKLPLKEDVIRSFDISRNGRWATYTGVSVSNSNRGYLLDLKTGESTLISDPYAKQLNTLELGEVVDWKFTSSFGDEIDGRYYLPPNFDPAKKYPLIVYYYGGTSPTSRGFESTYPLHVYAAQDYVVYTLQPSGTTGYGQEFSARHVNAWGERTAEEIIEGVQQFVAAHPFVDGTKVGNIGASYGGFMTQYLITKTDIFTASVSHAGISNITSYWGEGYWGYSYSAGASAGSYPWNNPKLYTEQSPLFHADKINTPLLLLHGTADTNVPIGESIQMYTALKLLNKPVEFIQVEGENHAIYNYDKRIAWNNAIYAWFAKWLKGDSRWWDSMFGEGEKEK</sequence>
<organism evidence="3 4">
    <name type="scientific">Petrimonas mucosa</name>
    <dbReference type="NCBI Taxonomy" id="1642646"/>
    <lineage>
        <taxon>Bacteria</taxon>
        <taxon>Pseudomonadati</taxon>
        <taxon>Bacteroidota</taxon>
        <taxon>Bacteroidia</taxon>
        <taxon>Bacteroidales</taxon>
        <taxon>Dysgonomonadaceae</taxon>
        <taxon>Petrimonas</taxon>
    </lineage>
</organism>
<dbReference type="STRING" id="1642646.ING2E5A_2315"/>
<evidence type="ECO:0000256" key="1">
    <source>
        <dbReference type="ARBA" id="ARBA00022801"/>
    </source>
</evidence>
<reference evidence="3 4" key="1">
    <citation type="submission" date="2016-08" db="EMBL/GenBank/DDBJ databases">
        <authorList>
            <person name="Seilhamer J.J."/>
        </authorList>
    </citation>
    <scope>NUCLEOTIDE SEQUENCE [LARGE SCALE GENOMIC DNA]</scope>
    <source>
        <strain evidence="3">ING2-E5A</strain>
    </source>
</reference>
<dbReference type="Proteomes" id="UP000178485">
    <property type="component" value="Chromosome i"/>
</dbReference>
<dbReference type="Gene3D" id="3.40.50.1820">
    <property type="entry name" value="alpha/beta hydrolase"/>
    <property type="match status" value="1"/>
</dbReference>
<dbReference type="SUPFAM" id="SSF53474">
    <property type="entry name" value="alpha/beta-Hydrolases"/>
    <property type="match status" value="1"/>
</dbReference>
<protein>
    <submittedName>
        <fullName evidence="3">Putative peptidase YuxL</fullName>
        <ecNumber evidence="3">3.4.21.-</ecNumber>
    </submittedName>
</protein>
<proteinExistence type="predicted"/>